<dbReference type="AlphaFoldDB" id="A0A163L8F9"/>
<protein>
    <recommendedName>
        <fullName evidence="1">SnoaL-like domain-containing protein</fullName>
    </recommendedName>
</protein>
<organism evidence="2 3">
    <name type="scientific">Didymella rabiei</name>
    <name type="common">Chickpea ascochyta blight fungus</name>
    <name type="synonym">Mycosphaerella rabiei</name>
    <dbReference type="NCBI Taxonomy" id="5454"/>
    <lineage>
        <taxon>Eukaryota</taxon>
        <taxon>Fungi</taxon>
        <taxon>Dikarya</taxon>
        <taxon>Ascomycota</taxon>
        <taxon>Pezizomycotina</taxon>
        <taxon>Dothideomycetes</taxon>
        <taxon>Pleosporomycetidae</taxon>
        <taxon>Pleosporales</taxon>
        <taxon>Pleosporineae</taxon>
        <taxon>Didymellaceae</taxon>
        <taxon>Ascochyta</taxon>
    </lineage>
</organism>
<dbReference type="EMBL" id="JYNV01000060">
    <property type="protein sequence ID" value="KZM27582.1"/>
    <property type="molecule type" value="Genomic_DNA"/>
</dbReference>
<feature type="domain" description="SnoaL-like" evidence="1">
    <location>
        <begin position="9"/>
        <end position="136"/>
    </location>
</feature>
<dbReference type="Pfam" id="PF13577">
    <property type="entry name" value="SnoaL_4"/>
    <property type="match status" value="1"/>
</dbReference>
<keyword evidence="3" id="KW-1185">Reference proteome</keyword>
<name>A0A163L8F9_DIDRA</name>
<accession>A0A163L8F9</accession>
<gene>
    <name evidence="2" type="ORF">ST47_g1136</name>
</gene>
<evidence type="ECO:0000313" key="2">
    <source>
        <dbReference type="EMBL" id="KZM27582.1"/>
    </source>
</evidence>
<dbReference type="Gene3D" id="3.10.450.50">
    <property type="match status" value="1"/>
</dbReference>
<reference evidence="2 3" key="1">
    <citation type="journal article" date="2016" name="Sci. Rep.">
        <title>Draft genome sequencing and secretome analysis of fungal phytopathogen Ascochyta rabiei provides insight into the necrotrophic effector repertoire.</title>
        <authorList>
            <person name="Verma S."/>
            <person name="Gazara R.K."/>
            <person name="Nizam S."/>
            <person name="Parween S."/>
            <person name="Chattopadhyay D."/>
            <person name="Verma P.K."/>
        </authorList>
    </citation>
    <scope>NUCLEOTIDE SEQUENCE [LARGE SCALE GENOMIC DNA]</scope>
    <source>
        <strain evidence="2 3">ArDII</strain>
    </source>
</reference>
<sequence>MSNYSVVATEDVAAIHQLYGHQSHCIDSGRQQDWAQTFTDGGEFHSPSYPEPVVGFDDLAAFAARFFAAAEAADEVHRHVLTNLVVEAVDESALTVHGYLQIVATARGGDSRLVRMTTVTDHVVRVGEGWKIARRTVSRDDAPRASEQA</sequence>
<dbReference type="Proteomes" id="UP000076837">
    <property type="component" value="Unassembled WGS sequence"/>
</dbReference>
<dbReference type="InterPro" id="IPR037401">
    <property type="entry name" value="SnoaL-like"/>
</dbReference>
<dbReference type="SUPFAM" id="SSF54427">
    <property type="entry name" value="NTF2-like"/>
    <property type="match status" value="1"/>
</dbReference>
<dbReference type="InterPro" id="IPR032710">
    <property type="entry name" value="NTF2-like_dom_sf"/>
</dbReference>
<comment type="caution">
    <text evidence="2">The sequence shown here is derived from an EMBL/GenBank/DDBJ whole genome shotgun (WGS) entry which is preliminary data.</text>
</comment>
<evidence type="ECO:0000259" key="1">
    <source>
        <dbReference type="Pfam" id="PF13577"/>
    </source>
</evidence>
<proteinExistence type="predicted"/>
<evidence type="ECO:0000313" key="3">
    <source>
        <dbReference type="Proteomes" id="UP000076837"/>
    </source>
</evidence>